<dbReference type="InterPro" id="IPR039420">
    <property type="entry name" value="WalR-like"/>
</dbReference>
<gene>
    <name evidence="7" type="ORF">FPZ12_015395</name>
</gene>
<dbReference type="SMART" id="SM00421">
    <property type="entry name" value="HTH_LUXR"/>
    <property type="match status" value="1"/>
</dbReference>
<dbReference type="PROSITE" id="PS50110">
    <property type="entry name" value="RESPONSE_REGULATORY"/>
    <property type="match status" value="1"/>
</dbReference>
<dbReference type="InterPro" id="IPR058245">
    <property type="entry name" value="NreC/VraR/RcsB-like_REC"/>
</dbReference>
<evidence type="ECO:0000259" key="5">
    <source>
        <dbReference type="PROSITE" id="PS50043"/>
    </source>
</evidence>
<keyword evidence="1 3" id="KW-0597">Phosphoprotein</keyword>
<dbReference type="SUPFAM" id="SSF52172">
    <property type="entry name" value="CheY-like"/>
    <property type="match status" value="1"/>
</dbReference>
<dbReference type="OrthoDB" id="3534994at2"/>
<dbReference type="Proteomes" id="UP000319769">
    <property type="component" value="Unassembled WGS sequence"/>
</dbReference>
<feature type="domain" description="HTH luxR-type" evidence="5">
    <location>
        <begin position="167"/>
        <end position="232"/>
    </location>
</feature>
<keyword evidence="8" id="KW-1185">Reference proteome</keyword>
<dbReference type="Gene3D" id="3.40.50.2300">
    <property type="match status" value="1"/>
</dbReference>
<dbReference type="EMBL" id="VMNW02000018">
    <property type="protein sequence ID" value="KAA9161136.1"/>
    <property type="molecule type" value="Genomic_DNA"/>
</dbReference>
<feature type="compositionally biased region" description="Polar residues" evidence="4">
    <location>
        <begin position="243"/>
        <end position="257"/>
    </location>
</feature>
<evidence type="ECO:0000256" key="4">
    <source>
        <dbReference type="SAM" id="MobiDB-lite"/>
    </source>
</evidence>
<evidence type="ECO:0000256" key="3">
    <source>
        <dbReference type="PROSITE-ProRule" id="PRU00169"/>
    </source>
</evidence>
<dbReference type="PANTHER" id="PTHR43214">
    <property type="entry name" value="TWO-COMPONENT RESPONSE REGULATOR"/>
    <property type="match status" value="1"/>
</dbReference>
<dbReference type="GO" id="GO:0006355">
    <property type="term" value="P:regulation of DNA-templated transcription"/>
    <property type="evidence" value="ECO:0007669"/>
    <property type="project" value="InterPro"/>
</dbReference>
<feature type="domain" description="Response regulatory" evidence="6">
    <location>
        <begin position="21"/>
        <end position="137"/>
    </location>
</feature>
<dbReference type="AlphaFoldDB" id="A0A5N0V426"/>
<dbReference type="InterPro" id="IPR000792">
    <property type="entry name" value="Tscrpt_reg_LuxR_C"/>
</dbReference>
<evidence type="ECO:0000313" key="8">
    <source>
        <dbReference type="Proteomes" id="UP000319769"/>
    </source>
</evidence>
<keyword evidence="2" id="KW-0238">DNA-binding</keyword>
<dbReference type="RefSeq" id="WP_144755251.1">
    <property type="nucleotide sequence ID" value="NZ_VMNW02000018.1"/>
</dbReference>
<organism evidence="7 8">
    <name type="scientific">Amycolatopsis acidicola</name>
    <dbReference type="NCBI Taxonomy" id="2596893"/>
    <lineage>
        <taxon>Bacteria</taxon>
        <taxon>Bacillati</taxon>
        <taxon>Actinomycetota</taxon>
        <taxon>Actinomycetes</taxon>
        <taxon>Pseudonocardiales</taxon>
        <taxon>Pseudonocardiaceae</taxon>
        <taxon>Amycolatopsis</taxon>
    </lineage>
</organism>
<dbReference type="GO" id="GO:0003677">
    <property type="term" value="F:DNA binding"/>
    <property type="evidence" value="ECO:0007669"/>
    <property type="project" value="UniProtKB-KW"/>
</dbReference>
<evidence type="ECO:0000313" key="7">
    <source>
        <dbReference type="EMBL" id="KAA9161136.1"/>
    </source>
</evidence>
<protein>
    <submittedName>
        <fullName evidence="7">Response regulator transcription factor</fullName>
    </submittedName>
</protein>
<feature type="region of interest" description="Disordered" evidence="4">
    <location>
        <begin position="237"/>
        <end position="264"/>
    </location>
</feature>
<dbReference type="InterPro" id="IPR001789">
    <property type="entry name" value="Sig_transdc_resp-reg_receiver"/>
</dbReference>
<dbReference type="SUPFAM" id="SSF46894">
    <property type="entry name" value="C-terminal effector domain of the bipartite response regulators"/>
    <property type="match status" value="1"/>
</dbReference>
<dbReference type="Pfam" id="PF00196">
    <property type="entry name" value="GerE"/>
    <property type="match status" value="1"/>
</dbReference>
<dbReference type="GO" id="GO:0000160">
    <property type="term" value="P:phosphorelay signal transduction system"/>
    <property type="evidence" value="ECO:0007669"/>
    <property type="project" value="InterPro"/>
</dbReference>
<dbReference type="InterPro" id="IPR011006">
    <property type="entry name" value="CheY-like_superfamily"/>
</dbReference>
<feature type="modified residue" description="4-aspartylphosphate" evidence="3">
    <location>
        <position position="72"/>
    </location>
</feature>
<accession>A0A5N0V426</accession>
<dbReference type="CDD" id="cd06170">
    <property type="entry name" value="LuxR_C_like"/>
    <property type="match status" value="1"/>
</dbReference>
<dbReference type="CDD" id="cd17535">
    <property type="entry name" value="REC_NarL-like"/>
    <property type="match status" value="1"/>
</dbReference>
<dbReference type="InterPro" id="IPR016032">
    <property type="entry name" value="Sig_transdc_resp-reg_C-effctor"/>
</dbReference>
<sequence length="264" mass="28652">MTRSNEPIRAPQGSPPIRSLGVAVVDPLPFYREGLSSMVTRTTGLHWAGHAGNPHAALQLAEQVHPDVILVDSGIDPHGHLAKLLVTGDPAALVIMLVRDSHRTPAFLQGILLAGAHGALPRSAEPRRLIEAIRRTQLDRRYLDPVLAPLAGPQRQGLRPGDSMVAARRPRMPLSRREYQVLQLVAEGLENAAIAKLLYLSVETVRTHVKSILRKLSARDRTHAVTIAFRNGILIAQPDDTPENNTPTSGAAPTSSGMAEYRAR</sequence>
<reference evidence="7" key="1">
    <citation type="submission" date="2019-09" db="EMBL/GenBank/DDBJ databases">
        <authorList>
            <person name="Teo W.F.A."/>
            <person name="Duangmal K."/>
        </authorList>
    </citation>
    <scope>NUCLEOTIDE SEQUENCE [LARGE SCALE GENOMIC DNA]</scope>
    <source>
        <strain evidence="7">K81G1</strain>
    </source>
</reference>
<comment type="caution">
    <text evidence="7">The sequence shown here is derived from an EMBL/GenBank/DDBJ whole genome shotgun (WGS) entry which is preliminary data.</text>
</comment>
<dbReference type="PROSITE" id="PS00622">
    <property type="entry name" value="HTH_LUXR_1"/>
    <property type="match status" value="1"/>
</dbReference>
<evidence type="ECO:0000259" key="6">
    <source>
        <dbReference type="PROSITE" id="PS50110"/>
    </source>
</evidence>
<name>A0A5N0V426_9PSEU</name>
<dbReference type="PRINTS" id="PR00038">
    <property type="entry name" value="HTHLUXR"/>
</dbReference>
<dbReference type="PROSITE" id="PS50043">
    <property type="entry name" value="HTH_LUXR_2"/>
    <property type="match status" value="1"/>
</dbReference>
<proteinExistence type="predicted"/>
<evidence type="ECO:0000256" key="2">
    <source>
        <dbReference type="ARBA" id="ARBA00023125"/>
    </source>
</evidence>
<evidence type="ECO:0000256" key="1">
    <source>
        <dbReference type="ARBA" id="ARBA00022553"/>
    </source>
</evidence>